<gene>
    <name evidence="2" type="ORF">CH35J_001869</name>
</gene>
<dbReference type="Proteomes" id="UP000305883">
    <property type="component" value="Unassembled WGS sequence"/>
</dbReference>
<sequence>MPYYQVYHTYPLSLSQRQSIALSITNLHCSAFNTPAFFVHVTFSKQDLSSDDGTYFMAGKSHSANSNRIVALVRTSDSRTKDDFDKLAASIEDAWNGALREGNADGAEQVDGLDESKRLMMVVFTPMLAIREGGMAIPEAGHEEAWLTQQLPYIREMAEKHNVGDFKLLLEEMNQREAVGKHAG</sequence>
<name>A0A4T0WCF1_9PEZI</name>
<comment type="caution">
    <text evidence="2">The sequence shown here is derived from an EMBL/GenBank/DDBJ whole genome shotgun (WGS) entry which is preliminary data.</text>
</comment>
<feature type="domain" description="Tautomerase cis-CaaD-like" evidence="1">
    <location>
        <begin position="1"/>
        <end position="146"/>
    </location>
</feature>
<dbReference type="EMBL" id="MWPZ01000002">
    <property type="protein sequence ID" value="TID03749.1"/>
    <property type="molecule type" value="Genomic_DNA"/>
</dbReference>
<protein>
    <recommendedName>
        <fullName evidence="1">Tautomerase cis-CaaD-like domain-containing protein</fullName>
    </recommendedName>
</protein>
<accession>A0A4T0WCF1</accession>
<evidence type="ECO:0000313" key="3">
    <source>
        <dbReference type="Proteomes" id="UP000305883"/>
    </source>
</evidence>
<dbReference type="InterPro" id="IPR028116">
    <property type="entry name" value="Cis-CaaD-like"/>
</dbReference>
<proteinExistence type="predicted"/>
<organism evidence="2 3">
    <name type="scientific">Colletotrichum higginsianum</name>
    <dbReference type="NCBI Taxonomy" id="80884"/>
    <lineage>
        <taxon>Eukaryota</taxon>
        <taxon>Fungi</taxon>
        <taxon>Dikarya</taxon>
        <taxon>Ascomycota</taxon>
        <taxon>Pezizomycotina</taxon>
        <taxon>Sordariomycetes</taxon>
        <taxon>Hypocreomycetidae</taxon>
        <taxon>Glomerellales</taxon>
        <taxon>Glomerellaceae</taxon>
        <taxon>Colletotrichum</taxon>
        <taxon>Colletotrichum destructivum species complex</taxon>
    </lineage>
</organism>
<reference evidence="2 3" key="1">
    <citation type="journal article" date="2019" name="Genome Biol. Evol.">
        <title>Genomic Plasticity Mediated by Transposable Elements in the Plant Pathogenic Fungus Colletotrichum higginsianum.</title>
        <authorList>
            <person name="Tsushima A."/>
            <person name="Gan P."/>
            <person name="Kumakura N."/>
            <person name="Narusaka M."/>
            <person name="Takano Y."/>
            <person name="Narusaka Y."/>
            <person name="Shirasu K."/>
        </authorList>
    </citation>
    <scope>NUCLEOTIDE SEQUENCE [LARGE SCALE GENOMIC DNA]</scope>
    <source>
        <strain evidence="2 3">MAFF305635-RFP</strain>
    </source>
</reference>
<dbReference type="Gene3D" id="3.30.429.10">
    <property type="entry name" value="Macrophage Migration Inhibitory Factor"/>
    <property type="match status" value="1"/>
</dbReference>
<dbReference type="OrthoDB" id="9981319at2759"/>
<dbReference type="Pfam" id="PF14832">
    <property type="entry name" value="Tautomerase_3"/>
    <property type="match status" value="1"/>
</dbReference>
<dbReference type="AlphaFoldDB" id="A0A4T0WCF1"/>
<dbReference type="InterPro" id="IPR014347">
    <property type="entry name" value="Tautomerase/MIF_sf"/>
</dbReference>
<evidence type="ECO:0000259" key="1">
    <source>
        <dbReference type="Pfam" id="PF14832"/>
    </source>
</evidence>
<evidence type="ECO:0000313" key="2">
    <source>
        <dbReference type="EMBL" id="TID03749.1"/>
    </source>
</evidence>